<protein>
    <submittedName>
        <fullName evidence="3">Extracellular solute-binding protein</fullName>
    </submittedName>
</protein>
<keyword evidence="2" id="KW-0732">Signal</keyword>
<organism evidence="3 4">
    <name type="scientific">Paenibacillus chungangensis</name>
    <dbReference type="NCBI Taxonomy" id="696535"/>
    <lineage>
        <taxon>Bacteria</taxon>
        <taxon>Bacillati</taxon>
        <taxon>Bacillota</taxon>
        <taxon>Bacilli</taxon>
        <taxon>Bacillales</taxon>
        <taxon>Paenibacillaceae</taxon>
        <taxon>Paenibacillus</taxon>
    </lineage>
</organism>
<dbReference type="RefSeq" id="WP_377564320.1">
    <property type="nucleotide sequence ID" value="NZ_JBHTJZ010000012.1"/>
</dbReference>
<dbReference type="Proteomes" id="UP001596989">
    <property type="component" value="Unassembled WGS sequence"/>
</dbReference>
<dbReference type="InterPro" id="IPR006059">
    <property type="entry name" value="SBP"/>
</dbReference>
<sequence length="543" mass="61150">MKNKRKSWMIALAIIFVFTMALSGCSGSNNGGNNAPASTEPANNAATAKPTDAAEGDKTKPDPNKKYHISFARSHVVPPDKDGELLKYFGEKFNVEFDSWNIESSKWHEILNLKFASREIPDYMDVKGFETLQKYVKQDLLAEIPVDMLKEYAPFIYEEFLEAAIPNALKYGTIDGKVYGIPIPNQVRYRKPTVWRGDWLTNVGIDKAPETFAEFEEAMYKFANEDPNQSGKKDTYGLSQTGMQAVYGAFGYLPLIWQEKDGNLVYGSVQPEMKEALATLSKWYKDGVLDPEFITGENQGGYYAFSHAFMNNRIGFTSLGDYYHWKPLTYEGDSKSEVYLELQKVNPQALETLIHGVPPKGENGAMGVPAPNEVNGNFIGFGKHLENEPDKLAKILQILNAQSEDYEDYITSIFGIKGKHWDYDPNNGFPGFINGNDSKTVAQMGLVSGLEARIWTIKRAQPRIDWARDNHFDVGGISNALLSPLPSDGKYKEELKKIEEEAFIHIISGDKPVDYFDEFVEKWKKAGGSQLEKEANEWYQSIN</sequence>
<reference evidence="4" key="1">
    <citation type="journal article" date="2019" name="Int. J. Syst. Evol. Microbiol.">
        <title>The Global Catalogue of Microorganisms (GCM) 10K type strain sequencing project: providing services to taxonomists for standard genome sequencing and annotation.</title>
        <authorList>
            <consortium name="The Broad Institute Genomics Platform"/>
            <consortium name="The Broad Institute Genome Sequencing Center for Infectious Disease"/>
            <person name="Wu L."/>
            <person name="Ma J."/>
        </authorList>
    </citation>
    <scope>NUCLEOTIDE SEQUENCE [LARGE SCALE GENOMIC DNA]</scope>
    <source>
        <strain evidence="4">CCUG 59129</strain>
    </source>
</reference>
<feature type="region of interest" description="Disordered" evidence="1">
    <location>
        <begin position="31"/>
        <end position="64"/>
    </location>
</feature>
<dbReference type="EMBL" id="JBHTJZ010000012">
    <property type="protein sequence ID" value="MFD0960003.1"/>
    <property type="molecule type" value="Genomic_DNA"/>
</dbReference>
<comment type="caution">
    <text evidence="3">The sequence shown here is derived from an EMBL/GenBank/DDBJ whole genome shotgun (WGS) entry which is preliminary data.</text>
</comment>
<evidence type="ECO:0000256" key="2">
    <source>
        <dbReference type="SAM" id="SignalP"/>
    </source>
</evidence>
<feature type="compositionally biased region" description="Polar residues" evidence="1">
    <location>
        <begin position="35"/>
        <end position="46"/>
    </location>
</feature>
<feature type="compositionally biased region" description="Basic and acidic residues" evidence="1">
    <location>
        <begin position="55"/>
        <end position="64"/>
    </location>
</feature>
<evidence type="ECO:0000313" key="4">
    <source>
        <dbReference type="Proteomes" id="UP001596989"/>
    </source>
</evidence>
<gene>
    <name evidence="3" type="ORF">ACFQ2I_11415</name>
</gene>
<dbReference type="SUPFAM" id="SSF53850">
    <property type="entry name" value="Periplasmic binding protein-like II"/>
    <property type="match status" value="1"/>
</dbReference>
<feature type="signal peptide" evidence="2">
    <location>
        <begin position="1"/>
        <end position="23"/>
    </location>
</feature>
<feature type="chain" id="PRO_5045182345" evidence="2">
    <location>
        <begin position="24"/>
        <end position="543"/>
    </location>
</feature>
<evidence type="ECO:0000256" key="1">
    <source>
        <dbReference type="SAM" id="MobiDB-lite"/>
    </source>
</evidence>
<dbReference type="Gene3D" id="3.40.190.10">
    <property type="entry name" value="Periplasmic binding protein-like II"/>
    <property type="match status" value="3"/>
</dbReference>
<dbReference type="Pfam" id="PF13416">
    <property type="entry name" value="SBP_bac_8"/>
    <property type="match status" value="1"/>
</dbReference>
<dbReference type="PROSITE" id="PS51257">
    <property type="entry name" value="PROKAR_LIPOPROTEIN"/>
    <property type="match status" value="1"/>
</dbReference>
<name>A0ABW3HR05_9BACL</name>
<accession>A0ABW3HR05</accession>
<keyword evidence="4" id="KW-1185">Reference proteome</keyword>
<proteinExistence type="predicted"/>
<evidence type="ECO:0000313" key="3">
    <source>
        <dbReference type="EMBL" id="MFD0960003.1"/>
    </source>
</evidence>